<dbReference type="EC" id="2.1.1.10" evidence="8"/>
<evidence type="ECO:0000256" key="4">
    <source>
        <dbReference type="ARBA" id="ARBA00022833"/>
    </source>
</evidence>
<accession>A0A7W3UMK9</accession>
<dbReference type="Gene3D" id="3.20.20.330">
    <property type="entry name" value="Homocysteine-binding-like domain"/>
    <property type="match status" value="1"/>
</dbReference>
<dbReference type="PANTHER" id="PTHR46015:SF1">
    <property type="entry name" value="HOMOCYSTEINE S-METHYLTRANSFERASE-LIKE ISOFORM 1"/>
    <property type="match status" value="1"/>
</dbReference>
<dbReference type="PANTHER" id="PTHR46015">
    <property type="entry name" value="ZGC:172121"/>
    <property type="match status" value="1"/>
</dbReference>
<reference evidence="8 9" key="1">
    <citation type="submission" date="2020-07" db="EMBL/GenBank/DDBJ databases">
        <title>Description of Limosilactobacillus balticus sp. nov., Limosilactobacillus agrestis sp. nov., Limosilactobacillus albertensis sp. nov., Limosilactobacillus rudii sp. nov., Limosilactobacillus fastidiosus sp. nov., five novel Limosilactobacillus species isolated from the vertebrate gastrointestinal tract, and proposal of 6 subspecies of Limosilactobacillus reuteri adapted to the gastrointestinal tract of specific vertebrate hosts.</title>
        <authorList>
            <person name="Li F."/>
            <person name="Cheng C."/>
            <person name="Zheng J."/>
            <person name="Quevedo R.M."/>
            <person name="Li J."/>
            <person name="Roos S."/>
            <person name="Gaenzle M.G."/>
            <person name="Walter J."/>
        </authorList>
    </citation>
    <scope>NUCLEOTIDE SEQUENCE [LARGE SCALE GENOMIC DNA]</scope>
    <source>
        <strain evidence="8 9">STM2_1</strain>
    </source>
</reference>
<comment type="caution">
    <text evidence="8">The sequence shown here is derived from an EMBL/GenBank/DDBJ whole genome shotgun (WGS) entry which is preliminary data.</text>
</comment>
<dbReference type="GO" id="GO:0008270">
    <property type="term" value="F:zinc ion binding"/>
    <property type="evidence" value="ECO:0007669"/>
    <property type="project" value="InterPro"/>
</dbReference>
<keyword evidence="3 5" id="KW-0479">Metal-binding</keyword>
<evidence type="ECO:0000313" key="8">
    <source>
        <dbReference type="EMBL" id="MBB1097655.1"/>
    </source>
</evidence>
<dbReference type="InterPro" id="IPR051486">
    <property type="entry name" value="Hcy_S-methyltransferase"/>
</dbReference>
<keyword evidence="1 6" id="KW-0489">Methyltransferase</keyword>
<evidence type="ECO:0000256" key="1">
    <source>
        <dbReference type="ARBA" id="ARBA00022603"/>
    </source>
</evidence>
<evidence type="ECO:0000256" key="2">
    <source>
        <dbReference type="ARBA" id="ARBA00022679"/>
    </source>
</evidence>
<proteinExistence type="predicted"/>
<sequence>MIKITEELTKPLLIDGAMSTALEQLGADTNNPLWTASVLAKQPNLVKRVHQEYFKAGARLVITDTYQANVPAFIANGYTEHQAHQLIQRAVKLAKEARDEYQQATGIYNYVAGALGPYGAYLADGSEYTGDYQLSTSEYQQFHRPRLIDILSVGVDVLAIETQPRLDEVLAELELVNELAPETPCYVSFSLKNWNTLADGTPLAVAAQTVAKYNNVFAVGVNCIPLEEVAAAVETVHNAIAKPVIAYPNSSAVYNPQTKTWTYPHGHRSLSSYLPRWLAAGLTIVGGCCTTTPHDIALLHEHLQELTGKEIDHHD</sequence>
<evidence type="ECO:0000256" key="6">
    <source>
        <dbReference type="PROSITE-ProRule" id="PRU00333"/>
    </source>
</evidence>
<keyword evidence="4 5" id="KW-0862">Zinc</keyword>
<dbReference type="AlphaFoldDB" id="A0A7W3UMK9"/>
<dbReference type="GO" id="GO:0032259">
    <property type="term" value="P:methylation"/>
    <property type="evidence" value="ECO:0007669"/>
    <property type="project" value="UniProtKB-KW"/>
</dbReference>
<evidence type="ECO:0000256" key="3">
    <source>
        <dbReference type="ARBA" id="ARBA00022723"/>
    </source>
</evidence>
<comment type="cofactor">
    <cofactor evidence="5">
        <name>Zn(2+)</name>
        <dbReference type="ChEBI" id="CHEBI:29105"/>
    </cofactor>
    <text evidence="5">Binds 1 zinc ion per subunit.</text>
</comment>
<feature type="binding site" evidence="6">
    <location>
        <position position="288"/>
    </location>
    <ligand>
        <name>Zn(2+)</name>
        <dbReference type="ChEBI" id="CHEBI:29105"/>
    </ligand>
</feature>
<dbReference type="GO" id="GO:0033528">
    <property type="term" value="P:S-methylmethionine cycle"/>
    <property type="evidence" value="ECO:0007669"/>
    <property type="project" value="TreeGrafter"/>
</dbReference>
<evidence type="ECO:0000256" key="5">
    <source>
        <dbReference type="PIRSR" id="PIRSR037505-2"/>
    </source>
</evidence>
<feature type="domain" description="Hcy-binding" evidence="7">
    <location>
        <begin position="1"/>
        <end position="303"/>
    </location>
</feature>
<dbReference type="InterPro" id="IPR036589">
    <property type="entry name" value="HCY_dom_sf"/>
</dbReference>
<dbReference type="Proteomes" id="UP000517106">
    <property type="component" value="Unassembled WGS sequence"/>
</dbReference>
<dbReference type="GO" id="GO:0009086">
    <property type="term" value="P:methionine biosynthetic process"/>
    <property type="evidence" value="ECO:0007669"/>
    <property type="project" value="InterPro"/>
</dbReference>
<gene>
    <name evidence="8" type="primary">mmuM</name>
    <name evidence="8" type="ORF">H5S09_06835</name>
</gene>
<evidence type="ECO:0000259" key="7">
    <source>
        <dbReference type="PROSITE" id="PS50970"/>
    </source>
</evidence>
<dbReference type="PROSITE" id="PS50970">
    <property type="entry name" value="HCY"/>
    <property type="match status" value="1"/>
</dbReference>
<feature type="binding site" evidence="6">
    <location>
        <position position="289"/>
    </location>
    <ligand>
        <name>Zn(2+)</name>
        <dbReference type="ChEBI" id="CHEBI:29105"/>
    </ligand>
</feature>
<dbReference type="NCBIfam" id="NF007020">
    <property type="entry name" value="PRK09485.1"/>
    <property type="match status" value="1"/>
</dbReference>
<dbReference type="SUPFAM" id="SSF82282">
    <property type="entry name" value="Homocysteine S-methyltransferase"/>
    <property type="match status" value="1"/>
</dbReference>
<keyword evidence="2 6" id="KW-0808">Transferase</keyword>
<dbReference type="InterPro" id="IPR003726">
    <property type="entry name" value="HCY_dom"/>
</dbReference>
<organism evidence="8 9">
    <name type="scientific">Limosilactobacillus rudii</name>
    <dbReference type="NCBI Taxonomy" id="2759755"/>
    <lineage>
        <taxon>Bacteria</taxon>
        <taxon>Bacillati</taxon>
        <taxon>Bacillota</taxon>
        <taxon>Bacilli</taxon>
        <taxon>Lactobacillales</taxon>
        <taxon>Lactobacillaceae</taxon>
        <taxon>Limosilactobacillus</taxon>
    </lineage>
</organism>
<dbReference type="GO" id="GO:0008898">
    <property type="term" value="F:S-adenosylmethionine-homocysteine S-methyltransferase activity"/>
    <property type="evidence" value="ECO:0007669"/>
    <property type="project" value="TreeGrafter"/>
</dbReference>
<dbReference type="Pfam" id="PF02574">
    <property type="entry name" value="S-methyl_trans"/>
    <property type="match status" value="1"/>
</dbReference>
<dbReference type="RefSeq" id="WP_182596394.1">
    <property type="nucleotide sequence ID" value="NZ_JACIVA010000047.1"/>
</dbReference>
<dbReference type="EMBL" id="JACIVA010000047">
    <property type="protein sequence ID" value="MBB1097655.1"/>
    <property type="molecule type" value="Genomic_DNA"/>
</dbReference>
<feature type="binding site" evidence="5 6">
    <location>
        <position position="223"/>
    </location>
    <ligand>
        <name>Zn(2+)</name>
        <dbReference type="ChEBI" id="CHEBI:29105"/>
    </ligand>
</feature>
<protein>
    <submittedName>
        <fullName evidence="8">Homocysteine S-methyltransferase</fullName>
        <ecNumber evidence="8">2.1.1.10</ecNumber>
    </submittedName>
</protein>
<evidence type="ECO:0000313" key="9">
    <source>
        <dbReference type="Proteomes" id="UP000517106"/>
    </source>
</evidence>
<keyword evidence="9" id="KW-1185">Reference proteome</keyword>
<name>A0A7W3UMK9_9LACO</name>